<dbReference type="Pfam" id="PF02302">
    <property type="entry name" value="PTS_IIB"/>
    <property type="match status" value="1"/>
</dbReference>
<keyword evidence="6" id="KW-0418">Kinase</keyword>
<dbReference type="GO" id="GO:0016301">
    <property type="term" value="F:kinase activity"/>
    <property type="evidence" value="ECO:0007669"/>
    <property type="project" value="UniProtKB-KW"/>
</dbReference>
<sequence>MKKYAEDHDIDANIEAVAEVKFSEVIDNFDIALLAPQMRFSKNRLEEITKPKGILLELINTTDYGTMNGENVLKLTIDALSRNKT</sequence>
<evidence type="ECO:0000259" key="8">
    <source>
        <dbReference type="PROSITE" id="PS51100"/>
    </source>
</evidence>
<dbReference type="InterPro" id="IPR013012">
    <property type="entry name" value="PTS_EIIB_3"/>
</dbReference>
<dbReference type="InterPro" id="IPR051819">
    <property type="entry name" value="PTS_sugar-specific_EIIB"/>
</dbReference>
<dbReference type="PANTHER" id="PTHR34581">
    <property type="entry name" value="PTS SYSTEM N,N'-DIACETYLCHITOBIOSE-SPECIFIC EIIB COMPONENT"/>
    <property type="match status" value="1"/>
</dbReference>
<evidence type="ECO:0000256" key="6">
    <source>
        <dbReference type="ARBA" id="ARBA00022777"/>
    </source>
</evidence>
<dbReference type="EC" id="2.7.1.69" evidence="9"/>
<gene>
    <name evidence="9" type="ORF">BCO_0020400</name>
</gene>
<keyword evidence="5" id="KW-0598">Phosphotransferase system</keyword>
<dbReference type="AlphaFoldDB" id="W5SYK7"/>
<keyword evidence="2" id="KW-0597">Phosphoprotein</keyword>
<evidence type="ECO:0000256" key="3">
    <source>
        <dbReference type="ARBA" id="ARBA00022597"/>
    </source>
</evidence>
<protein>
    <submittedName>
        <fullName evidence="9">PTS system, diacetylchitobiose-specific IIB component</fullName>
        <ecNumber evidence="9">2.7.1.69</ecNumber>
    </submittedName>
</protein>
<evidence type="ECO:0000256" key="1">
    <source>
        <dbReference type="ARBA" id="ARBA00022448"/>
    </source>
</evidence>
<dbReference type="PANTHER" id="PTHR34581:SF2">
    <property type="entry name" value="PTS SYSTEM N,N'-DIACETYLCHITOBIOSE-SPECIFIC EIIB COMPONENT"/>
    <property type="match status" value="1"/>
</dbReference>
<dbReference type="GO" id="GO:0009401">
    <property type="term" value="P:phosphoenolpyruvate-dependent sugar phosphotransferase system"/>
    <property type="evidence" value="ECO:0007669"/>
    <property type="project" value="UniProtKB-KW"/>
</dbReference>
<keyword evidence="1" id="KW-0813">Transport</keyword>
<name>W5SYK7_9SPIR</name>
<keyword evidence="3" id="KW-0762">Sugar transport</keyword>
<evidence type="ECO:0000256" key="4">
    <source>
        <dbReference type="ARBA" id="ARBA00022679"/>
    </source>
</evidence>
<organism evidence="9">
    <name type="scientific">Borrelia coriaceae ATCC 43381</name>
    <dbReference type="NCBI Taxonomy" id="1408429"/>
    <lineage>
        <taxon>Bacteria</taxon>
        <taxon>Pseudomonadati</taxon>
        <taxon>Spirochaetota</taxon>
        <taxon>Spirochaetia</taxon>
        <taxon>Spirochaetales</taxon>
        <taxon>Borreliaceae</taxon>
        <taxon>Borrelia</taxon>
    </lineage>
</organism>
<evidence type="ECO:0000256" key="2">
    <source>
        <dbReference type="ARBA" id="ARBA00022553"/>
    </source>
</evidence>
<evidence type="ECO:0000256" key="5">
    <source>
        <dbReference type="ARBA" id="ARBA00022683"/>
    </source>
</evidence>
<dbReference type="SUPFAM" id="SSF52794">
    <property type="entry name" value="PTS system IIB component-like"/>
    <property type="match status" value="1"/>
</dbReference>
<proteinExistence type="predicted"/>
<keyword evidence="9" id="KW-0614">Plasmid</keyword>
<dbReference type="Gene3D" id="3.40.50.2300">
    <property type="match status" value="1"/>
</dbReference>
<dbReference type="GO" id="GO:0008982">
    <property type="term" value="F:protein-N(PI)-phosphohistidine-sugar phosphotransferase activity"/>
    <property type="evidence" value="ECO:0007669"/>
    <property type="project" value="InterPro"/>
</dbReference>
<dbReference type="HOGENOM" id="CLU_147323_4_0_12"/>
<keyword evidence="4 9" id="KW-0808">Transferase</keyword>
<dbReference type="InterPro" id="IPR036095">
    <property type="entry name" value="PTS_EIIB-like_sf"/>
</dbReference>
<evidence type="ECO:0000313" key="9">
    <source>
        <dbReference type="EMBL" id="AHH11902.1"/>
    </source>
</evidence>
<evidence type="ECO:0000256" key="7">
    <source>
        <dbReference type="PROSITE-ProRule" id="PRU00423"/>
    </source>
</evidence>
<feature type="domain" description="PTS EIIB type-3" evidence="8">
    <location>
        <begin position="1"/>
        <end position="85"/>
    </location>
</feature>
<geneLocation type="plasmid" evidence="9">
    <name>unnamed</name>
</geneLocation>
<dbReference type="RefSeq" id="WP_041178919.1">
    <property type="nucleotide sequence ID" value="NZ_CP005790.1"/>
</dbReference>
<reference evidence="9" key="1">
    <citation type="submission" date="2013-04" db="EMBL/GenBank/DDBJ databases">
        <title>Comparative Genomics of Relapsing Fever Spirochetes.</title>
        <authorList>
            <person name="Schwan T.G."/>
            <person name="Raffel S.J."/>
            <person name="Porcella S.F."/>
            <person name="Martens C.A."/>
            <person name="Bruno D.P."/>
            <person name="Ricklefs S.M."/>
            <person name="Barbian K.B."/>
        </authorList>
    </citation>
    <scope>NUCLEOTIDE SEQUENCE</scope>
    <source>
        <strain evidence="9">Co53</strain>
        <plasmid evidence="9">unnamed</plasmid>
    </source>
</reference>
<accession>W5SYK7</accession>
<dbReference type="InterPro" id="IPR003501">
    <property type="entry name" value="PTS_EIIB_2/3"/>
</dbReference>
<dbReference type="EMBL" id="CP005790">
    <property type="protein sequence ID" value="AHH11902.1"/>
    <property type="molecule type" value="Genomic_DNA"/>
</dbReference>
<comment type="caution">
    <text evidence="7">Lacks conserved residue(s) required for the propagation of feature annotation.</text>
</comment>
<dbReference type="PROSITE" id="PS51100">
    <property type="entry name" value="PTS_EIIB_TYPE_3"/>
    <property type="match status" value="1"/>
</dbReference>